<sequence length="120" mass="13866">MFVFISLDGLFGWKSQVALFISYAKAIELLIVCYLYSNVASRMIYWSSVAGKKTTCFFVVFHVRALHDVPNRWITAINQPFKGLSRSSLDMVFFWRVCNGTINCWLIFPNFLAFELNICS</sequence>
<feature type="transmembrane region" description="Helical" evidence="1">
    <location>
        <begin position="17"/>
        <end position="36"/>
    </location>
</feature>
<gene>
    <name evidence="2" type="ORF">KIN20_017399</name>
</gene>
<protein>
    <submittedName>
        <fullName evidence="2">Uncharacterized protein</fullName>
    </submittedName>
</protein>
<keyword evidence="1" id="KW-0812">Transmembrane</keyword>
<organism evidence="2 3">
    <name type="scientific">Parelaphostrongylus tenuis</name>
    <name type="common">Meningeal worm</name>
    <dbReference type="NCBI Taxonomy" id="148309"/>
    <lineage>
        <taxon>Eukaryota</taxon>
        <taxon>Metazoa</taxon>
        <taxon>Ecdysozoa</taxon>
        <taxon>Nematoda</taxon>
        <taxon>Chromadorea</taxon>
        <taxon>Rhabditida</taxon>
        <taxon>Rhabditina</taxon>
        <taxon>Rhabditomorpha</taxon>
        <taxon>Strongyloidea</taxon>
        <taxon>Metastrongylidae</taxon>
        <taxon>Parelaphostrongylus</taxon>
    </lineage>
</organism>
<evidence type="ECO:0000313" key="2">
    <source>
        <dbReference type="EMBL" id="KAJ1358857.1"/>
    </source>
</evidence>
<dbReference type="EMBL" id="JAHQIW010003495">
    <property type="protein sequence ID" value="KAJ1358857.1"/>
    <property type="molecule type" value="Genomic_DNA"/>
</dbReference>
<reference evidence="2" key="1">
    <citation type="submission" date="2021-06" db="EMBL/GenBank/DDBJ databases">
        <title>Parelaphostrongylus tenuis whole genome reference sequence.</title>
        <authorList>
            <person name="Garwood T.J."/>
            <person name="Larsen P.A."/>
            <person name="Fountain-Jones N.M."/>
            <person name="Garbe J.R."/>
            <person name="Macchietto M.G."/>
            <person name="Kania S.A."/>
            <person name="Gerhold R.W."/>
            <person name="Richards J.E."/>
            <person name="Wolf T.M."/>
        </authorList>
    </citation>
    <scope>NUCLEOTIDE SEQUENCE</scope>
    <source>
        <strain evidence="2">MNPRO001-30</strain>
        <tissue evidence="2">Meninges</tissue>
    </source>
</reference>
<dbReference type="Proteomes" id="UP001196413">
    <property type="component" value="Unassembled WGS sequence"/>
</dbReference>
<proteinExistence type="predicted"/>
<accession>A0AAD5QQR0</accession>
<dbReference type="AlphaFoldDB" id="A0AAD5QQR0"/>
<evidence type="ECO:0000256" key="1">
    <source>
        <dbReference type="SAM" id="Phobius"/>
    </source>
</evidence>
<keyword evidence="1" id="KW-1133">Transmembrane helix</keyword>
<comment type="caution">
    <text evidence="2">The sequence shown here is derived from an EMBL/GenBank/DDBJ whole genome shotgun (WGS) entry which is preliminary data.</text>
</comment>
<name>A0AAD5QQR0_PARTN</name>
<evidence type="ECO:0000313" key="3">
    <source>
        <dbReference type="Proteomes" id="UP001196413"/>
    </source>
</evidence>
<keyword evidence="3" id="KW-1185">Reference proteome</keyword>
<keyword evidence="1" id="KW-0472">Membrane</keyword>